<dbReference type="OrthoDB" id="513687at2759"/>
<feature type="region of interest" description="Disordered" evidence="1">
    <location>
        <begin position="1"/>
        <end position="26"/>
    </location>
</feature>
<sequence length="361" mass="39161">MEAAPTRARAAASVAADPPGGEERSFSRFGRAAQFNPQAAAASGSWAGMAAAAVPELPRHPFGCRPNLVVVLTSHKTGTAQVRCITELVEQRYQPLGASSHYHLPEDVHHVARFAAQPLNGSSKDAGPSCPPFKLYSAGHHLSLLEDEGCPGYLPCPCTGEQQRCFALETGTLDIPAGNTTVVQSDIGVPHDSLLEIRAFKVPGESLYSFMRSLPPEQGVKLQYWQSAWDLFGTARAYASLQRQQRFLRFLPIRFEDLQRRYNATATTLLEAIRERLPPLDVPAMLNTVQVCHLSSWDPKDVATNVHVTSHRNPALRAALRRVLFADPLISKQLCELSALFGYNEVPECAAAAEGAAVGGT</sequence>
<dbReference type="AlphaFoldDB" id="A0A2P6U3F4"/>
<comment type="caution">
    <text evidence="2">The sequence shown here is derived from an EMBL/GenBank/DDBJ whole genome shotgun (WGS) entry which is preliminary data.</text>
</comment>
<reference evidence="2 3" key="1">
    <citation type="journal article" date="2018" name="Plant J.">
        <title>Genome sequences of Chlorella sorokiniana UTEX 1602 and Micractinium conductrix SAG 241.80: implications to maltose excretion by a green alga.</title>
        <authorList>
            <person name="Arriola M.B."/>
            <person name="Velmurugan N."/>
            <person name="Zhang Y."/>
            <person name="Plunkett M.H."/>
            <person name="Hondzo H."/>
            <person name="Barney B.M."/>
        </authorList>
    </citation>
    <scope>NUCLEOTIDE SEQUENCE [LARGE SCALE GENOMIC DNA]</scope>
    <source>
        <strain evidence="3">UTEX 1602</strain>
    </source>
</reference>
<evidence type="ECO:0000256" key="1">
    <source>
        <dbReference type="SAM" id="MobiDB-lite"/>
    </source>
</evidence>
<dbReference type="Proteomes" id="UP000239899">
    <property type="component" value="Unassembled WGS sequence"/>
</dbReference>
<evidence type="ECO:0000313" key="3">
    <source>
        <dbReference type="Proteomes" id="UP000239899"/>
    </source>
</evidence>
<gene>
    <name evidence="2" type="ORF">C2E21_0787</name>
</gene>
<dbReference type="EMBL" id="LHPG02000002">
    <property type="protein sequence ID" value="PRW60843.1"/>
    <property type="molecule type" value="Genomic_DNA"/>
</dbReference>
<organism evidence="2 3">
    <name type="scientific">Chlorella sorokiniana</name>
    <name type="common">Freshwater green alga</name>
    <dbReference type="NCBI Taxonomy" id="3076"/>
    <lineage>
        <taxon>Eukaryota</taxon>
        <taxon>Viridiplantae</taxon>
        <taxon>Chlorophyta</taxon>
        <taxon>core chlorophytes</taxon>
        <taxon>Trebouxiophyceae</taxon>
        <taxon>Chlorellales</taxon>
        <taxon>Chlorellaceae</taxon>
        <taxon>Chlorella clade</taxon>
        <taxon>Chlorella</taxon>
    </lineage>
</organism>
<feature type="compositionally biased region" description="Low complexity" evidence="1">
    <location>
        <begin position="1"/>
        <end position="16"/>
    </location>
</feature>
<proteinExistence type="predicted"/>
<name>A0A2P6U3F4_CHLSO</name>
<protein>
    <submittedName>
        <fullName evidence="2">Family transcriptional regulator</fullName>
    </submittedName>
</protein>
<keyword evidence="3" id="KW-1185">Reference proteome</keyword>
<accession>A0A2P6U3F4</accession>
<evidence type="ECO:0000313" key="2">
    <source>
        <dbReference type="EMBL" id="PRW60843.1"/>
    </source>
</evidence>